<comment type="caution">
    <text evidence="1">The sequence shown here is derived from an EMBL/GenBank/DDBJ whole genome shotgun (WGS) entry which is preliminary data.</text>
</comment>
<gene>
    <name evidence="1" type="ORF">GOODEAATRI_024028</name>
</gene>
<proteinExistence type="predicted"/>
<keyword evidence="2" id="KW-1185">Reference proteome</keyword>
<protein>
    <submittedName>
        <fullName evidence="1">Uncharacterized protein</fullName>
    </submittedName>
</protein>
<reference evidence="1 2" key="1">
    <citation type="submission" date="2021-06" db="EMBL/GenBank/DDBJ databases">
        <authorList>
            <person name="Palmer J.M."/>
        </authorList>
    </citation>
    <scope>NUCLEOTIDE SEQUENCE [LARGE SCALE GENOMIC DNA]</scope>
    <source>
        <strain evidence="1 2">GA_2019</strain>
        <tissue evidence="1">Muscle</tissue>
    </source>
</reference>
<name>A0ABV0MKD0_9TELE</name>
<organism evidence="1 2">
    <name type="scientific">Goodea atripinnis</name>
    <dbReference type="NCBI Taxonomy" id="208336"/>
    <lineage>
        <taxon>Eukaryota</taxon>
        <taxon>Metazoa</taxon>
        <taxon>Chordata</taxon>
        <taxon>Craniata</taxon>
        <taxon>Vertebrata</taxon>
        <taxon>Euteleostomi</taxon>
        <taxon>Actinopterygii</taxon>
        <taxon>Neopterygii</taxon>
        <taxon>Teleostei</taxon>
        <taxon>Neoteleostei</taxon>
        <taxon>Acanthomorphata</taxon>
        <taxon>Ovalentaria</taxon>
        <taxon>Atherinomorphae</taxon>
        <taxon>Cyprinodontiformes</taxon>
        <taxon>Goodeidae</taxon>
        <taxon>Goodea</taxon>
    </lineage>
</organism>
<dbReference type="EMBL" id="JAHRIO010002632">
    <property type="protein sequence ID" value="MEQ2159533.1"/>
    <property type="molecule type" value="Genomic_DNA"/>
</dbReference>
<sequence>MFASCRRLPPKRCFAGVVRDPSPKRRCVSPTQSPKHNFPTNAFALKAPSLGALNVFLSTTVIPNVCMYAPNISIKTAFLWKKVNQMAAGDSQMRLHLSRTSVEGSTVAHFRGLLLWVTVYSFTGDHPALLVW</sequence>
<evidence type="ECO:0000313" key="2">
    <source>
        <dbReference type="Proteomes" id="UP001476798"/>
    </source>
</evidence>
<accession>A0ABV0MKD0</accession>
<dbReference type="Proteomes" id="UP001476798">
    <property type="component" value="Unassembled WGS sequence"/>
</dbReference>
<evidence type="ECO:0000313" key="1">
    <source>
        <dbReference type="EMBL" id="MEQ2159533.1"/>
    </source>
</evidence>